<feature type="compositionally biased region" description="Polar residues" evidence="1">
    <location>
        <begin position="34"/>
        <end position="44"/>
    </location>
</feature>
<organism evidence="2 3">
    <name type="scientific">Amborella trichopoda</name>
    <dbReference type="NCBI Taxonomy" id="13333"/>
    <lineage>
        <taxon>Eukaryota</taxon>
        <taxon>Viridiplantae</taxon>
        <taxon>Streptophyta</taxon>
        <taxon>Embryophyta</taxon>
        <taxon>Tracheophyta</taxon>
        <taxon>Spermatophyta</taxon>
        <taxon>Magnoliopsida</taxon>
        <taxon>Amborellales</taxon>
        <taxon>Amborellaceae</taxon>
        <taxon>Amborella</taxon>
    </lineage>
</organism>
<evidence type="ECO:0000313" key="2">
    <source>
        <dbReference type="EMBL" id="ERN18066.1"/>
    </source>
</evidence>
<dbReference type="HOGENOM" id="CLU_1604950_0_0_1"/>
<evidence type="ECO:0000256" key="1">
    <source>
        <dbReference type="SAM" id="MobiDB-lite"/>
    </source>
</evidence>
<evidence type="ECO:0000313" key="3">
    <source>
        <dbReference type="Proteomes" id="UP000017836"/>
    </source>
</evidence>
<keyword evidence="3" id="KW-1185">Reference proteome</keyword>
<name>U5CXM5_AMBTC</name>
<dbReference type="AlphaFoldDB" id="U5CXM5"/>
<protein>
    <submittedName>
        <fullName evidence="2">Uncharacterized protein</fullName>
    </submittedName>
</protein>
<feature type="compositionally biased region" description="Basic and acidic residues" evidence="1">
    <location>
        <begin position="56"/>
        <end position="69"/>
    </location>
</feature>
<sequence length="166" mass="19222">MTESTKKRTRVNLSQTMTRPRKNKCPRPSRSFFYVSSLSNTSKGQDQEAESSMMESTKKRTKENLSHQPEEEEVSTSFSLFLLSLITIKHQQGARSGSRILHDGVDKEANQRESVSLARGRRSVRVLLALSFLSHHYQTQARNKTHFKRNRILHQRIDKEAEKRGH</sequence>
<reference evidence="3" key="1">
    <citation type="journal article" date="2013" name="Science">
        <title>The Amborella genome and the evolution of flowering plants.</title>
        <authorList>
            <consortium name="Amborella Genome Project"/>
        </authorList>
    </citation>
    <scope>NUCLEOTIDE SEQUENCE [LARGE SCALE GENOMIC DNA]</scope>
</reference>
<feature type="region of interest" description="Disordered" evidence="1">
    <location>
        <begin position="1"/>
        <end position="72"/>
    </location>
</feature>
<dbReference type="EMBL" id="KI392290">
    <property type="protein sequence ID" value="ERN18066.1"/>
    <property type="molecule type" value="Genomic_DNA"/>
</dbReference>
<dbReference type="Gramene" id="ERN18066">
    <property type="protein sequence ID" value="ERN18066"/>
    <property type="gene ID" value="AMTR_s00046p00215180"/>
</dbReference>
<accession>U5CXM5</accession>
<proteinExistence type="predicted"/>
<gene>
    <name evidence="2" type="ORF">AMTR_s00046p00215180</name>
</gene>
<dbReference type="Proteomes" id="UP000017836">
    <property type="component" value="Unassembled WGS sequence"/>
</dbReference>